<dbReference type="InterPro" id="IPR002575">
    <property type="entry name" value="Aminoglycoside_PTrfase"/>
</dbReference>
<name>A0A5D4TCC6_9BACI</name>
<reference evidence="2 3" key="1">
    <citation type="submission" date="2019-08" db="EMBL/GenBank/DDBJ databases">
        <title>Bacillus genomes from the desert of Cuatro Cienegas, Coahuila.</title>
        <authorList>
            <person name="Olmedo-Alvarez G."/>
        </authorList>
    </citation>
    <scope>NUCLEOTIDE SEQUENCE [LARGE SCALE GENOMIC DNA]</scope>
    <source>
        <strain evidence="2 3">CH98b_3T</strain>
    </source>
</reference>
<dbReference type="PANTHER" id="PTHR21310">
    <property type="entry name" value="AMINOGLYCOSIDE PHOSPHOTRANSFERASE-RELATED-RELATED"/>
    <property type="match status" value="1"/>
</dbReference>
<dbReference type="PANTHER" id="PTHR21310:SF15">
    <property type="entry name" value="AMINOGLYCOSIDE PHOSPHOTRANSFERASE DOMAIN-CONTAINING PROTEIN"/>
    <property type="match status" value="1"/>
</dbReference>
<feature type="domain" description="Aminoglycoside phosphotransferase" evidence="1">
    <location>
        <begin position="26"/>
        <end position="263"/>
    </location>
</feature>
<dbReference type="GO" id="GO:0016740">
    <property type="term" value="F:transferase activity"/>
    <property type="evidence" value="ECO:0007669"/>
    <property type="project" value="UniProtKB-KW"/>
</dbReference>
<protein>
    <submittedName>
        <fullName evidence="2">Phosphotransferase</fullName>
    </submittedName>
</protein>
<dbReference type="Gene3D" id="3.30.200.20">
    <property type="entry name" value="Phosphorylase Kinase, domain 1"/>
    <property type="match status" value="1"/>
</dbReference>
<dbReference type="Gene3D" id="3.90.1200.10">
    <property type="match status" value="1"/>
</dbReference>
<organism evidence="2 3">
    <name type="scientific">Sutcliffiella horikoshii</name>
    <dbReference type="NCBI Taxonomy" id="79883"/>
    <lineage>
        <taxon>Bacteria</taxon>
        <taxon>Bacillati</taxon>
        <taxon>Bacillota</taxon>
        <taxon>Bacilli</taxon>
        <taxon>Bacillales</taxon>
        <taxon>Bacillaceae</taxon>
        <taxon>Sutcliffiella</taxon>
    </lineage>
</organism>
<dbReference type="Proteomes" id="UP000324517">
    <property type="component" value="Unassembled WGS sequence"/>
</dbReference>
<evidence type="ECO:0000259" key="1">
    <source>
        <dbReference type="Pfam" id="PF01636"/>
    </source>
</evidence>
<accession>A0A5D4TCC6</accession>
<dbReference type="AlphaFoldDB" id="A0A5D4TCC6"/>
<proteinExistence type="predicted"/>
<sequence>MMTLTKEKVIEIAKDNGLDILADSLTYNESGLDFLVVFAEDAKGEEWVLRFPRREDVMASTQKEKRTLQLVGAQLSVEAPSWKIYTDSLIAYKKLSGVPAATIDPKAQAYVWVLDEKNVPTVFNETLAEALVSLHRIEHEEARSAGLPVETPEDIRENMAKRMEKVKENFDVDPDLWQRWQNWLNDNSVWPKQTALVHGDLHAGHILIDEENKVTGFIDWTEAAVGDIAIDFVAHYRTFGEDVLKELIHHYEKTGGYVWPGMAQHVMELTAAYPIAIAEFALKSGLEEYMEMAKQVLESKAK</sequence>
<gene>
    <name evidence="2" type="ORF">FZC75_11690</name>
</gene>
<dbReference type="OrthoDB" id="3806873at2"/>
<dbReference type="InterPro" id="IPR011009">
    <property type="entry name" value="Kinase-like_dom_sf"/>
</dbReference>
<evidence type="ECO:0000313" key="2">
    <source>
        <dbReference type="EMBL" id="TYS71816.1"/>
    </source>
</evidence>
<comment type="caution">
    <text evidence="2">The sequence shown here is derived from an EMBL/GenBank/DDBJ whole genome shotgun (WGS) entry which is preliminary data.</text>
</comment>
<dbReference type="SUPFAM" id="SSF56112">
    <property type="entry name" value="Protein kinase-like (PK-like)"/>
    <property type="match status" value="1"/>
</dbReference>
<dbReference type="Pfam" id="PF01636">
    <property type="entry name" value="APH"/>
    <property type="match status" value="1"/>
</dbReference>
<dbReference type="EMBL" id="VTET01000005">
    <property type="protein sequence ID" value="TYS71816.1"/>
    <property type="molecule type" value="Genomic_DNA"/>
</dbReference>
<evidence type="ECO:0000313" key="3">
    <source>
        <dbReference type="Proteomes" id="UP000324517"/>
    </source>
</evidence>
<dbReference type="InterPro" id="IPR051678">
    <property type="entry name" value="AGP_Transferase"/>
</dbReference>
<dbReference type="CDD" id="cd05152">
    <property type="entry name" value="MPH2"/>
    <property type="match status" value="1"/>
</dbReference>
<keyword evidence="2" id="KW-0808">Transferase</keyword>